<reference evidence="2 3" key="1">
    <citation type="submission" date="2016-02" db="EMBL/GenBank/DDBJ databases">
        <title>Band-tailed pigeon sequencing and assembly.</title>
        <authorList>
            <person name="Soares A.E."/>
            <person name="Novak B.J."/>
            <person name="Rice E.S."/>
            <person name="O'Connell B."/>
            <person name="Chang D."/>
            <person name="Weber S."/>
            <person name="Shapiro B."/>
        </authorList>
    </citation>
    <scope>NUCLEOTIDE SEQUENCE [LARGE SCALE GENOMIC DNA]</scope>
    <source>
        <strain evidence="2">BTP2013</strain>
        <tissue evidence="2">Blood</tissue>
    </source>
</reference>
<dbReference type="Proteomes" id="UP000190648">
    <property type="component" value="Unassembled WGS sequence"/>
</dbReference>
<evidence type="ECO:0000313" key="2">
    <source>
        <dbReference type="EMBL" id="OPJ81029.1"/>
    </source>
</evidence>
<sequence>MAEDAQSPAPSRPAPCAASPRPCCPEKPWGLLAPPPDIALWEGGRAAGDLVEPRVARGWRHPLFCRLSLGVLQKHGLLRAVEESHFLENFL</sequence>
<dbReference type="AlphaFoldDB" id="A0A1V4K9A2"/>
<keyword evidence="3" id="KW-1185">Reference proteome</keyword>
<protein>
    <submittedName>
        <fullName evidence="2">Uncharacterized protein</fullName>
    </submittedName>
</protein>
<name>A0A1V4K9A2_PATFA</name>
<proteinExistence type="predicted"/>
<organism evidence="2 3">
    <name type="scientific">Patagioenas fasciata monilis</name>
    <dbReference type="NCBI Taxonomy" id="372326"/>
    <lineage>
        <taxon>Eukaryota</taxon>
        <taxon>Metazoa</taxon>
        <taxon>Chordata</taxon>
        <taxon>Craniata</taxon>
        <taxon>Vertebrata</taxon>
        <taxon>Euteleostomi</taxon>
        <taxon>Archelosauria</taxon>
        <taxon>Archosauria</taxon>
        <taxon>Dinosauria</taxon>
        <taxon>Saurischia</taxon>
        <taxon>Theropoda</taxon>
        <taxon>Coelurosauria</taxon>
        <taxon>Aves</taxon>
        <taxon>Neognathae</taxon>
        <taxon>Neoaves</taxon>
        <taxon>Columbimorphae</taxon>
        <taxon>Columbiformes</taxon>
        <taxon>Columbidae</taxon>
        <taxon>Patagioenas</taxon>
    </lineage>
</organism>
<comment type="caution">
    <text evidence="2">The sequence shown here is derived from an EMBL/GenBank/DDBJ whole genome shotgun (WGS) entry which is preliminary data.</text>
</comment>
<evidence type="ECO:0000313" key="3">
    <source>
        <dbReference type="Proteomes" id="UP000190648"/>
    </source>
</evidence>
<dbReference type="EMBL" id="LSYS01004127">
    <property type="protein sequence ID" value="OPJ81029.1"/>
    <property type="molecule type" value="Genomic_DNA"/>
</dbReference>
<feature type="region of interest" description="Disordered" evidence="1">
    <location>
        <begin position="1"/>
        <end position="21"/>
    </location>
</feature>
<evidence type="ECO:0000256" key="1">
    <source>
        <dbReference type="SAM" id="MobiDB-lite"/>
    </source>
</evidence>
<accession>A0A1V4K9A2</accession>
<gene>
    <name evidence="2" type="ORF">AV530_000175</name>
</gene>